<evidence type="ECO:0008006" key="3">
    <source>
        <dbReference type="Google" id="ProtNLM"/>
    </source>
</evidence>
<gene>
    <name evidence="1" type="ORF">GURASL_16590</name>
</gene>
<name>A0ABM8EJW5_9BACT</name>
<dbReference type="Proteomes" id="UP001317705">
    <property type="component" value="Chromosome"/>
</dbReference>
<sequence>MYALPPNAPTNLYEAFAYIGSVRQPTIDDLKLMLLLEAAGKAMYDDLAADAVEPDVRRMLLESGQDEYLHAQRLAQVVSLLAHEPYSVPSSEENPYFVGWQKPQLSADLIEKLATAEAGGEALYEGWAKSCPNPEAATLLRENGSEEAVHAERMRLISQRLAG</sequence>
<reference evidence="1 2" key="1">
    <citation type="submission" date="2022-12" db="EMBL/GenBank/DDBJ databases">
        <title>Polyphasic characterization of Geotalea uranireducens NIT-SL11 newly isolated from a complex of sewage sludge and microbially reduced graphene oxide.</title>
        <authorList>
            <person name="Xie L."/>
            <person name="Yoshida N."/>
            <person name="Meng L."/>
        </authorList>
    </citation>
    <scope>NUCLEOTIDE SEQUENCE [LARGE SCALE GENOMIC DNA]</scope>
    <source>
        <strain evidence="1 2">NIT-SL11</strain>
    </source>
</reference>
<evidence type="ECO:0000313" key="2">
    <source>
        <dbReference type="Proteomes" id="UP001317705"/>
    </source>
</evidence>
<dbReference type="InterPro" id="IPR012347">
    <property type="entry name" value="Ferritin-like"/>
</dbReference>
<dbReference type="CDD" id="cd00657">
    <property type="entry name" value="Ferritin_like"/>
    <property type="match status" value="1"/>
</dbReference>
<evidence type="ECO:0000313" key="1">
    <source>
        <dbReference type="EMBL" id="BDV42736.1"/>
    </source>
</evidence>
<dbReference type="RefSeq" id="WP_108105943.1">
    <property type="nucleotide sequence ID" value="NZ_AP027151.1"/>
</dbReference>
<protein>
    <recommendedName>
        <fullName evidence="3">Rubrerythrin</fullName>
    </recommendedName>
</protein>
<dbReference type="InterPro" id="IPR009078">
    <property type="entry name" value="Ferritin-like_SF"/>
</dbReference>
<dbReference type="Gene3D" id="1.20.1260.10">
    <property type="match status" value="1"/>
</dbReference>
<keyword evidence="2" id="KW-1185">Reference proteome</keyword>
<accession>A0ABM8EJW5</accession>
<dbReference type="SUPFAM" id="SSF47240">
    <property type="entry name" value="Ferritin-like"/>
    <property type="match status" value="1"/>
</dbReference>
<proteinExistence type="predicted"/>
<dbReference type="EMBL" id="AP027151">
    <property type="protein sequence ID" value="BDV42736.1"/>
    <property type="molecule type" value="Genomic_DNA"/>
</dbReference>
<organism evidence="1 2">
    <name type="scientific">Geotalea uraniireducens</name>
    <dbReference type="NCBI Taxonomy" id="351604"/>
    <lineage>
        <taxon>Bacteria</taxon>
        <taxon>Pseudomonadati</taxon>
        <taxon>Thermodesulfobacteriota</taxon>
        <taxon>Desulfuromonadia</taxon>
        <taxon>Geobacterales</taxon>
        <taxon>Geobacteraceae</taxon>
        <taxon>Geotalea</taxon>
    </lineage>
</organism>